<dbReference type="InterPro" id="IPR033906">
    <property type="entry name" value="Lipase_N"/>
</dbReference>
<dbReference type="FunCoup" id="A0A7M7NY49">
    <property type="interactions" value="75"/>
</dbReference>
<dbReference type="CDD" id="cd00707">
    <property type="entry name" value="Pancreat_lipase_like"/>
    <property type="match status" value="2"/>
</dbReference>
<feature type="domain" description="Lipase" evidence="6">
    <location>
        <begin position="271"/>
        <end position="575"/>
    </location>
</feature>
<dbReference type="RefSeq" id="XP_030842303.1">
    <property type="nucleotide sequence ID" value="XM_030986443.1"/>
</dbReference>
<sequence>MQEDSNVICVDWGEGALGLYSKCHQNTRVVGREIGLLARFLNLETGMYYRDVHLIGMSLGAHAVGYAGEFQPGIGRITGLDPAGPYFRDEGLDFRNNGPACRLDPTDAIFVDVMHTDSNDITGLGQMQQMGHQDFYPNGGRTQPGCSESDLLSGCSHMRAVALFSESARSTACSFTAYPCDSWRMFTAGECGDCGESGCAVMGYHADQNTAVTGKFYLQTNPRSPYCFQDCLRRNQKTLQVFSILKDLKAIMNILVLLFAFFHVYLVQAEEICYDGLGCFTDDLECHKYRFPPQTLEEIDLHFYLYTRRNRDTPYELFWNDVGSIRNSNFDPKKKTKILTHGFLGNYSEPIYAEFKDAFIAREDVNFILLDWREGAVTLYPRAMQNARVVGRQLSLLVQAFNREFGAYYRDFHIMGYSLGGHVAGYVGQEIPGLGRITGLDPAGPGFQNTDVPECRLDKSDAILVDVIHTDGRPVGYGTQTPFGHMDFYPNGGSDQEGCSLDVVSVCSHMRGRDYFLESLINKDCQFTSYPCSDWNSYRLGRCNSCGDEGCPSMGINAEINPIKGSYYLRTNAESLYCIE</sequence>
<reference evidence="7" key="2">
    <citation type="submission" date="2021-01" db="UniProtKB">
        <authorList>
            <consortium name="EnsemblMetazoa"/>
        </authorList>
    </citation>
    <scope>IDENTIFICATION</scope>
</reference>
<dbReference type="Pfam" id="PF00151">
    <property type="entry name" value="Lipase"/>
    <property type="match status" value="2"/>
</dbReference>
<dbReference type="GO" id="GO:0004806">
    <property type="term" value="F:triacylglycerol lipase activity"/>
    <property type="evidence" value="ECO:0007669"/>
    <property type="project" value="InterPro"/>
</dbReference>
<feature type="domain" description="Lipase" evidence="6">
    <location>
        <begin position="2"/>
        <end position="226"/>
    </location>
</feature>
<evidence type="ECO:0000256" key="1">
    <source>
        <dbReference type="ARBA" id="ARBA00004613"/>
    </source>
</evidence>
<dbReference type="InterPro" id="IPR013818">
    <property type="entry name" value="Lipase"/>
</dbReference>
<dbReference type="InParanoid" id="A0A7M7NY49"/>
<dbReference type="Gene3D" id="3.40.50.1820">
    <property type="entry name" value="alpha/beta hydrolase"/>
    <property type="match status" value="2"/>
</dbReference>
<evidence type="ECO:0000256" key="5">
    <source>
        <dbReference type="RuleBase" id="RU004262"/>
    </source>
</evidence>
<dbReference type="AlphaFoldDB" id="A0A7M7NY49"/>
<dbReference type="InterPro" id="IPR029058">
    <property type="entry name" value="AB_hydrolase_fold"/>
</dbReference>
<name>A0A7M7NY49_STRPU</name>
<comment type="similarity">
    <text evidence="2 5">Belongs to the AB hydrolase superfamily. Lipase family.</text>
</comment>
<keyword evidence="4" id="KW-1015">Disulfide bond</keyword>
<dbReference type="FunFam" id="3.40.50.1820:FF:000663">
    <property type="entry name" value="Uncharacterized protein"/>
    <property type="match status" value="1"/>
</dbReference>
<evidence type="ECO:0000256" key="2">
    <source>
        <dbReference type="ARBA" id="ARBA00010701"/>
    </source>
</evidence>
<dbReference type="Proteomes" id="UP000007110">
    <property type="component" value="Unassembled WGS sequence"/>
</dbReference>
<dbReference type="InterPro" id="IPR000734">
    <property type="entry name" value="TAG_lipase"/>
</dbReference>
<evidence type="ECO:0000313" key="8">
    <source>
        <dbReference type="Proteomes" id="UP000007110"/>
    </source>
</evidence>
<dbReference type="InterPro" id="IPR002331">
    <property type="entry name" value="Lipase_panc"/>
</dbReference>
<accession>A0A7M7NY49</accession>
<protein>
    <recommendedName>
        <fullName evidence="6">Lipase domain-containing protein</fullName>
    </recommendedName>
</protein>
<comment type="subcellular location">
    <subcellularLocation>
        <location evidence="1">Secreted</location>
    </subcellularLocation>
</comment>
<dbReference type="SUPFAM" id="SSF53474">
    <property type="entry name" value="alpha/beta-Hydrolases"/>
    <property type="match status" value="2"/>
</dbReference>
<organism evidence="7 8">
    <name type="scientific">Strongylocentrotus purpuratus</name>
    <name type="common">Purple sea urchin</name>
    <dbReference type="NCBI Taxonomy" id="7668"/>
    <lineage>
        <taxon>Eukaryota</taxon>
        <taxon>Metazoa</taxon>
        <taxon>Echinodermata</taxon>
        <taxon>Eleutherozoa</taxon>
        <taxon>Echinozoa</taxon>
        <taxon>Echinoidea</taxon>
        <taxon>Euechinoidea</taxon>
        <taxon>Echinacea</taxon>
        <taxon>Camarodonta</taxon>
        <taxon>Echinidea</taxon>
        <taxon>Strongylocentrotidae</taxon>
        <taxon>Strongylocentrotus</taxon>
    </lineage>
</organism>
<dbReference type="OMA" id="RWPCYFP"/>
<dbReference type="PANTHER" id="PTHR11610:SF178">
    <property type="entry name" value="LIPASE MEMBER H-A-LIKE PROTEIN"/>
    <property type="match status" value="1"/>
</dbReference>
<reference evidence="8" key="1">
    <citation type="submission" date="2015-02" db="EMBL/GenBank/DDBJ databases">
        <title>Genome sequencing for Strongylocentrotus purpuratus.</title>
        <authorList>
            <person name="Murali S."/>
            <person name="Liu Y."/>
            <person name="Vee V."/>
            <person name="English A."/>
            <person name="Wang M."/>
            <person name="Skinner E."/>
            <person name="Han Y."/>
            <person name="Muzny D.M."/>
            <person name="Worley K.C."/>
            <person name="Gibbs R.A."/>
        </authorList>
    </citation>
    <scope>NUCLEOTIDE SEQUENCE</scope>
</reference>
<evidence type="ECO:0000256" key="3">
    <source>
        <dbReference type="ARBA" id="ARBA00022525"/>
    </source>
</evidence>
<dbReference type="PANTHER" id="PTHR11610">
    <property type="entry name" value="LIPASE"/>
    <property type="match status" value="1"/>
</dbReference>
<dbReference type="GO" id="GO:0005615">
    <property type="term" value="C:extracellular space"/>
    <property type="evidence" value="ECO:0000318"/>
    <property type="project" value="GO_Central"/>
</dbReference>
<evidence type="ECO:0000256" key="4">
    <source>
        <dbReference type="ARBA" id="ARBA00023157"/>
    </source>
</evidence>
<dbReference type="PRINTS" id="PR00823">
    <property type="entry name" value="PANCLIPASE"/>
</dbReference>
<dbReference type="OrthoDB" id="199913at2759"/>
<keyword evidence="8" id="KW-1185">Reference proteome</keyword>
<dbReference type="GeneID" id="594532"/>
<keyword evidence="3" id="KW-0964">Secreted</keyword>
<dbReference type="GO" id="GO:0016298">
    <property type="term" value="F:lipase activity"/>
    <property type="evidence" value="ECO:0000318"/>
    <property type="project" value="GO_Central"/>
</dbReference>
<dbReference type="PRINTS" id="PR00821">
    <property type="entry name" value="TAGLIPASE"/>
</dbReference>
<evidence type="ECO:0000313" key="7">
    <source>
        <dbReference type="EnsemblMetazoa" id="XP_030842303"/>
    </source>
</evidence>
<dbReference type="KEGG" id="spu:594532"/>
<proteinExistence type="inferred from homology"/>
<dbReference type="GO" id="GO:0016042">
    <property type="term" value="P:lipid catabolic process"/>
    <property type="evidence" value="ECO:0000318"/>
    <property type="project" value="GO_Central"/>
</dbReference>
<evidence type="ECO:0000259" key="6">
    <source>
        <dbReference type="Pfam" id="PF00151"/>
    </source>
</evidence>
<dbReference type="EnsemblMetazoa" id="XM_030986443">
    <property type="protein sequence ID" value="XP_030842303"/>
    <property type="gene ID" value="LOC594532"/>
</dbReference>